<organism evidence="1 2">
    <name type="scientific">Crucibulum laeve</name>
    <dbReference type="NCBI Taxonomy" id="68775"/>
    <lineage>
        <taxon>Eukaryota</taxon>
        <taxon>Fungi</taxon>
        <taxon>Dikarya</taxon>
        <taxon>Basidiomycota</taxon>
        <taxon>Agaricomycotina</taxon>
        <taxon>Agaricomycetes</taxon>
        <taxon>Agaricomycetidae</taxon>
        <taxon>Agaricales</taxon>
        <taxon>Agaricineae</taxon>
        <taxon>Nidulariaceae</taxon>
        <taxon>Crucibulum</taxon>
    </lineage>
</organism>
<keyword evidence="2" id="KW-1185">Reference proteome</keyword>
<reference evidence="1 2" key="1">
    <citation type="journal article" date="2019" name="Nat. Ecol. Evol.">
        <title>Megaphylogeny resolves global patterns of mushroom evolution.</title>
        <authorList>
            <person name="Varga T."/>
            <person name="Krizsan K."/>
            <person name="Foldi C."/>
            <person name="Dima B."/>
            <person name="Sanchez-Garcia M."/>
            <person name="Sanchez-Ramirez S."/>
            <person name="Szollosi G.J."/>
            <person name="Szarkandi J.G."/>
            <person name="Papp V."/>
            <person name="Albert L."/>
            <person name="Andreopoulos W."/>
            <person name="Angelini C."/>
            <person name="Antonin V."/>
            <person name="Barry K.W."/>
            <person name="Bougher N.L."/>
            <person name="Buchanan P."/>
            <person name="Buyck B."/>
            <person name="Bense V."/>
            <person name="Catcheside P."/>
            <person name="Chovatia M."/>
            <person name="Cooper J."/>
            <person name="Damon W."/>
            <person name="Desjardin D."/>
            <person name="Finy P."/>
            <person name="Geml J."/>
            <person name="Haridas S."/>
            <person name="Hughes K."/>
            <person name="Justo A."/>
            <person name="Karasinski D."/>
            <person name="Kautmanova I."/>
            <person name="Kiss B."/>
            <person name="Kocsube S."/>
            <person name="Kotiranta H."/>
            <person name="LaButti K.M."/>
            <person name="Lechner B.E."/>
            <person name="Liimatainen K."/>
            <person name="Lipzen A."/>
            <person name="Lukacs Z."/>
            <person name="Mihaltcheva S."/>
            <person name="Morgado L.N."/>
            <person name="Niskanen T."/>
            <person name="Noordeloos M.E."/>
            <person name="Ohm R.A."/>
            <person name="Ortiz-Santana B."/>
            <person name="Ovrebo C."/>
            <person name="Racz N."/>
            <person name="Riley R."/>
            <person name="Savchenko A."/>
            <person name="Shiryaev A."/>
            <person name="Soop K."/>
            <person name="Spirin V."/>
            <person name="Szebenyi C."/>
            <person name="Tomsovsky M."/>
            <person name="Tulloss R.E."/>
            <person name="Uehling J."/>
            <person name="Grigoriev I.V."/>
            <person name="Vagvolgyi C."/>
            <person name="Papp T."/>
            <person name="Martin F.M."/>
            <person name="Miettinen O."/>
            <person name="Hibbett D.S."/>
            <person name="Nagy L.G."/>
        </authorList>
    </citation>
    <scope>NUCLEOTIDE SEQUENCE [LARGE SCALE GENOMIC DNA]</scope>
    <source>
        <strain evidence="1 2">CBS 166.37</strain>
    </source>
</reference>
<dbReference type="OrthoDB" id="3217549at2759"/>
<dbReference type="AlphaFoldDB" id="A0A5C3LNT5"/>
<name>A0A5C3LNT5_9AGAR</name>
<evidence type="ECO:0000313" key="2">
    <source>
        <dbReference type="Proteomes" id="UP000308652"/>
    </source>
</evidence>
<gene>
    <name evidence="1" type="ORF">BDQ12DRAFT_715410</name>
</gene>
<dbReference type="EMBL" id="ML213634">
    <property type="protein sequence ID" value="TFK34257.1"/>
    <property type="molecule type" value="Genomic_DNA"/>
</dbReference>
<sequence length="459" mass="51867">MQSTLDVPRNLAHVNSSAEHRRNHSPFVHFLPTEIIGDIFARVIRSYPDHAGTSWMNLRPPMTLSSVCVYWRTVALSMPALWSEISIYSPLPRYIPSIELFLERARDHPLTLYLHQSKVLTESEYQATESILRLFVSGARKWKSIDFFLSTTHSSLFILPQVLPILESAKVSLDTWNNDCEMVMSRDDSVWTALHSSPVLREVNWGKTYKERMPPNVPWHQLTRIESLPEMPISTLLDILALCSRIEHLEVHTLSSSDTPLQLPIPVVLGNLRCLKLNIGVDSDSADFFDNVDLPVLENLTIIHDYDFPFNHEASALNDCLLRSGTSVLKTFSLCSAEPSGQDTLDYVFAPVLLSVPDLQLSLSGIQKPDEKDSHFTVTFASKEDQIYSIDICANYPVLDHLPDLLPQIFASKIAHHLQRDPLKEASICLTTTLSLSENGCLERICRENNIVFTVSHVV</sequence>
<dbReference type="Proteomes" id="UP000308652">
    <property type="component" value="Unassembled WGS sequence"/>
</dbReference>
<evidence type="ECO:0000313" key="1">
    <source>
        <dbReference type="EMBL" id="TFK34257.1"/>
    </source>
</evidence>
<protein>
    <submittedName>
        <fullName evidence="1">Uncharacterized protein</fullName>
    </submittedName>
</protein>
<accession>A0A5C3LNT5</accession>
<proteinExistence type="predicted"/>